<dbReference type="AlphaFoldDB" id="A0AA38UCD6"/>
<evidence type="ECO:0000313" key="3">
    <source>
        <dbReference type="Proteomes" id="UP001163846"/>
    </source>
</evidence>
<dbReference type="EMBL" id="MU806272">
    <property type="protein sequence ID" value="KAJ3837087.1"/>
    <property type="molecule type" value="Genomic_DNA"/>
</dbReference>
<evidence type="ECO:0000313" key="2">
    <source>
        <dbReference type="EMBL" id="KAJ3837087.1"/>
    </source>
</evidence>
<feature type="signal peptide" evidence="1">
    <location>
        <begin position="1"/>
        <end position="25"/>
    </location>
</feature>
<comment type="caution">
    <text evidence="2">The sequence shown here is derived from an EMBL/GenBank/DDBJ whole genome shotgun (WGS) entry which is preliminary data.</text>
</comment>
<dbReference type="Proteomes" id="UP001163846">
    <property type="component" value="Unassembled WGS sequence"/>
</dbReference>
<proteinExistence type="predicted"/>
<reference evidence="2" key="1">
    <citation type="submission" date="2022-08" db="EMBL/GenBank/DDBJ databases">
        <authorList>
            <consortium name="DOE Joint Genome Institute"/>
            <person name="Min B."/>
            <person name="Riley R."/>
            <person name="Sierra-Patev S."/>
            <person name="Naranjo-Ortiz M."/>
            <person name="Looney B."/>
            <person name="Konkel Z."/>
            <person name="Slot J.C."/>
            <person name="Sakamoto Y."/>
            <person name="Steenwyk J.L."/>
            <person name="Rokas A."/>
            <person name="Carro J."/>
            <person name="Camarero S."/>
            <person name="Ferreira P."/>
            <person name="Molpeceres G."/>
            <person name="Ruiz-Duenas F.J."/>
            <person name="Serrano A."/>
            <person name="Henrissat B."/>
            <person name="Drula E."/>
            <person name="Hughes K.W."/>
            <person name="Mata J.L."/>
            <person name="Ishikawa N.K."/>
            <person name="Vargas-Isla R."/>
            <person name="Ushijima S."/>
            <person name="Smith C.A."/>
            <person name="Ahrendt S."/>
            <person name="Andreopoulos W."/>
            <person name="He G."/>
            <person name="Labutti K."/>
            <person name="Lipzen A."/>
            <person name="Ng V."/>
            <person name="Sandor L."/>
            <person name="Barry K."/>
            <person name="Martinez A.T."/>
            <person name="Xiao Y."/>
            <person name="Gibbons J.G."/>
            <person name="Terashima K."/>
            <person name="Hibbett D.S."/>
            <person name="Grigoriev I.V."/>
        </authorList>
    </citation>
    <scope>NUCLEOTIDE SEQUENCE</scope>
    <source>
        <strain evidence="2">TFB9207</strain>
    </source>
</reference>
<feature type="chain" id="PRO_5041237952" evidence="1">
    <location>
        <begin position="26"/>
        <end position="322"/>
    </location>
</feature>
<name>A0AA38UCD6_9AGAR</name>
<sequence length="322" mass="37168">MVAHPVLLGLLQLVSCLVIFLTAQAESPKYYPFRTLEEQDCFYEWKSKQLRENIQKHGEWINFHKKGTCPGMKQNQLYFRYKGIQEMQTLSLVKSDNSYIGSYNEGIYDVIRSFTLEGKRYRAGGYIIKLVDITSERGKMFASCEPHALEQVGIWHRTGILTNDRGVEFGAILMKRELGEELGQKSVWRRAGKKKKLQILNLVKEENRNQLHRYAFKTPTNVDHILHADNNPGNLPIQFSQVPPLGLEVKMAMIDWGHPGLWTWYGEPKAIDDPQFTDWHEQQFSLDYALEYYDAGDSSVVDRFWASDEGAPYARKRSIGPA</sequence>
<organism evidence="2 3">
    <name type="scientific">Lentinula raphanica</name>
    <dbReference type="NCBI Taxonomy" id="153919"/>
    <lineage>
        <taxon>Eukaryota</taxon>
        <taxon>Fungi</taxon>
        <taxon>Dikarya</taxon>
        <taxon>Basidiomycota</taxon>
        <taxon>Agaricomycotina</taxon>
        <taxon>Agaricomycetes</taxon>
        <taxon>Agaricomycetidae</taxon>
        <taxon>Agaricales</taxon>
        <taxon>Marasmiineae</taxon>
        <taxon>Omphalotaceae</taxon>
        <taxon>Lentinula</taxon>
    </lineage>
</organism>
<evidence type="ECO:0000256" key="1">
    <source>
        <dbReference type="SAM" id="SignalP"/>
    </source>
</evidence>
<keyword evidence="1" id="KW-0732">Signal</keyword>
<accession>A0AA38UCD6</accession>
<protein>
    <submittedName>
        <fullName evidence="2">Uncharacterized protein</fullName>
    </submittedName>
</protein>
<gene>
    <name evidence="2" type="ORF">F5878DRAFT_623434</name>
</gene>
<keyword evidence="3" id="KW-1185">Reference proteome</keyword>